<feature type="chain" id="PRO_5016357604" description="DUF4402 domain-containing protein" evidence="1">
    <location>
        <begin position="32"/>
        <end position="185"/>
    </location>
</feature>
<dbReference type="Proteomes" id="UP000249842">
    <property type="component" value="Unassembled WGS sequence"/>
</dbReference>
<reference evidence="3" key="1">
    <citation type="submission" date="2018-05" db="EMBL/GenBank/DDBJ databases">
        <authorList>
            <person name="Li X."/>
        </authorList>
    </citation>
    <scope>NUCLEOTIDE SEQUENCE [LARGE SCALE GENOMIC DNA]</scope>
    <source>
        <strain evidence="3">HKS-05</strain>
    </source>
</reference>
<evidence type="ECO:0000313" key="3">
    <source>
        <dbReference type="Proteomes" id="UP000249842"/>
    </source>
</evidence>
<comment type="caution">
    <text evidence="2">The sequence shown here is derived from an EMBL/GenBank/DDBJ whole genome shotgun (WGS) entry which is preliminary data.</text>
</comment>
<name>A0A328B1I2_9CAUL</name>
<dbReference type="InterPro" id="IPR025514">
    <property type="entry name" value="DUF4402"/>
</dbReference>
<evidence type="ECO:0000313" key="2">
    <source>
        <dbReference type="EMBL" id="RAK58858.1"/>
    </source>
</evidence>
<proteinExistence type="predicted"/>
<dbReference type="AlphaFoldDB" id="A0A328B1I2"/>
<organism evidence="2 3">
    <name type="scientific">Phenylobacterium hankyongense</name>
    <dbReference type="NCBI Taxonomy" id="1813876"/>
    <lineage>
        <taxon>Bacteria</taxon>
        <taxon>Pseudomonadati</taxon>
        <taxon>Pseudomonadota</taxon>
        <taxon>Alphaproteobacteria</taxon>
        <taxon>Caulobacterales</taxon>
        <taxon>Caulobacteraceae</taxon>
        <taxon>Phenylobacterium</taxon>
    </lineage>
</organism>
<dbReference type="Pfam" id="PF14352">
    <property type="entry name" value="DUF4402"/>
    <property type="match status" value="1"/>
</dbReference>
<dbReference type="PROSITE" id="PS51257">
    <property type="entry name" value="PROKAR_LIPOPROTEIN"/>
    <property type="match status" value="1"/>
</dbReference>
<keyword evidence="3" id="KW-1185">Reference proteome</keyword>
<evidence type="ECO:0008006" key="4">
    <source>
        <dbReference type="Google" id="ProtNLM"/>
    </source>
</evidence>
<dbReference type="EMBL" id="QFYP01000001">
    <property type="protein sequence ID" value="RAK58858.1"/>
    <property type="molecule type" value="Genomic_DNA"/>
</dbReference>
<evidence type="ECO:0000256" key="1">
    <source>
        <dbReference type="SAM" id="SignalP"/>
    </source>
</evidence>
<feature type="signal peptide" evidence="1">
    <location>
        <begin position="1"/>
        <end position="31"/>
    </location>
</feature>
<dbReference type="PROSITE" id="PS51318">
    <property type="entry name" value="TAT"/>
    <property type="match status" value="1"/>
</dbReference>
<keyword evidence="1" id="KW-0732">Signal</keyword>
<gene>
    <name evidence="2" type="ORF">DJ021_03105</name>
</gene>
<accession>A0A328B1I2</accession>
<dbReference type="InterPro" id="IPR006311">
    <property type="entry name" value="TAT_signal"/>
</dbReference>
<protein>
    <recommendedName>
        <fullName evidence="4">DUF4402 domain-containing protein</fullName>
    </recommendedName>
</protein>
<sequence>MPKSQMNAIRTLLTGALAATAACSLSSAALAQASATQATNSTATIFQPILLAKNSDLSFGTVVRPISGSGTVTIDPATGNRNLTGSGALLNTGPNAAAGRASYTVTGEGGQTFSITVPASFNMTRTGGSETIAVTLTATATTGALSSALGATGTSTFGVGGAIPVANTTASGAYTGTFNVIVAYN</sequence>